<dbReference type="KEGG" id="harc:HARCEL1_09865"/>
<organism evidence="1 2">
    <name type="scientific">Halococcoides cellulosivorans</name>
    <dbReference type="NCBI Taxonomy" id="1679096"/>
    <lineage>
        <taxon>Archaea</taxon>
        <taxon>Methanobacteriati</taxon>
        <taxon>Methanobacteriota</taxon>
        <taxon>Stenosarchaea group</taxon>
        <taxon>Halobacteria</taxon>
        <taxon>Halobacteriales</taxon>
        <taxon>Haloarculaceae</taxon>
        <taxon>Halococcoides</taxon>
    </lineage>
</organism>
<dbReference type="InterPro" id="IPR043809">
    <property type="entry name" value="DUF5791"/>
</dbReference>
<keyword evidence="2" id="KW-1185">Reference proteome</keyword>
<protein>
    <submittedName>
        <fullName evidence="1">Uncharacterized protein</fullName>
    </submittedName>
</protein>
<dbReference type="Pfam" id="PF19104">
    <property type="entry name" value="DUF5791"/>
    <property type="match status" value="1"/>
</dbReference>
<evidence type="ECO:0000313" key="2">
    <source>
        <dbReference type="Proteomes" id="UP000244727"/>
    </source>
</evidence>
<reference evidence="1 2" key="1">
    <citation type="submission" date="2018-04" db="EMBL/GenBank/DDBJ databases">
        <title>Halococcoides cellulosivorans gen. nov., sp. nov., an extremely halophilic cellulose-utilizing haloarchaeon from hypersaline lakes.</title>
        <authorList>
            <person name="Sorokin D.Y."/>
            <person name="Toshchakov S.V."/>
            <person name="Samarov N.I."/>
            <person name="Korzhenkov A."/>
            <person name="Kublanov I.V."/>
        </authorList>
    </citation>
    <scope>NUCLEOTIDE SEQUENCE [LARGE SCALE GENOMIC DNA]</scope>
    <source>
        <strain evidence="1 2">HArcel1</strain>
    </source>
</reference>
<name>A0A2R4X2I1_9EURY</name>
<dbReference type="Proteomes" id="UP000244727">
    <property type="component" value="Chromosome"/>
</dbReference>
<dbReference type="EMBL" id="CP028858">
    <property type="protein sequence ID" value="AWB27992.1"/>
    <property type="molecule type" value="Genomic_DNA"/>
</dbReference>
<sequence length="75" mass="8095">MLACDPDQPDADVIAAEARDRLLLGMTRAVLDVDRLAALVETDRTATELQQAIEGRAELPMGEFASLRAAIARES</sequence>
<gene>
    <name evidence="1" type="ORF">HARCEL1_09865</name>
</gene>
<evidence type="ECO:0000313" key="1">
    <source>
        <dbReference type="EMBL" id="AWB27992.1"/>
    </source>
</evidence>
<dbReference type="AlphaFoldDB" id="A0A2R4X2I1"/>
<accession>A0A2R4X2I1</accession>
<proteinExistence type="predicted"/>